<accession>E6Q016</accession>
<organism evidence="1">
    <name type="scientific">mine drainage metagenome</name>
    <dbReference type="NCBI Taxonomy" id="410659"/>
    <lineage>
        <taxon>unclassified sequences</taxon>
        <taxon>metagenomes</taxon>
        <taxon>ecological metagenomes</taxon>
    </lineage>
</organism>
<protein>
    <recommendedName>
        <fullName evidence="2">Plasmid stabilization system protein</fullName>
    </recommendedName>
</protein>
<dbReference type="EMBL" id="CABN01000148">
    <property type="protein sequence ID" value="CBI00525.1"/>
    <property type="molecule type" value="Genomic_DNA"/>
</dbReference>
<gene>
    <name evidence="1" type="ORF">CARN3_0067</name>
</gene>
<evidence type="ECO:0008006" key="2">
    <source>
        <dbReference type="Google" id="ProtNLM"/>
    </source>
</evidence>
<dbReference type="AlphaFoldDB" id="E6Q016"/>
<proteinExistence type="predicted"/>
<evidence type="ECO:0000313" key="1">
    <source>
        <dbReference type="EMBL" id="CBI00525.1"/>
    </source>
</evidence>
<reference evidence="1" key="1">
    <citation type="submission" date="2009-10" db="EMBL/GenBank/DDBJ databases">
        <title>Diversity of trophic interactions inside an arsenic-rich microbial ecosystem.</title>
        <authorList>
            <person name="Bertin P.N."/>
            <person name="Heinrich-Salmeron A."/>
            <person name="Pelletier E."/>
            <person name="Goulhen-Chollet F."/>
            <person name="Arsene-Ploetze F."/>
            <person name="Gallien S."/>
            <person name="Calteau A."/>
            <person name="Vallenet D."/>
            <person name="Casiot C."/>
            <person name="Chane-Woon-Ming B."/>
            <person name="Giloteaux L."/>
            <person name="Barakat M."/>
            <person name="Bonnefoy V."/>
            <person name="Bruneel O."/>
            <person name="Chandler M."/>
            <person name="Cleiss J."/>
            <person name="Duran R."/>
            <person name="Elbaz-Poulichet F."/>
            <person name="Fonknechten N."/>
            <person name="Lauga B."/>
            <person name="Mornico D."/>
            <person name="Ortet P."/>
            <person name="Schaeffer C."/>
            <person name="Siguier P."/>
            <person name="Alexander Thil Smith A."/>
            <person name="Van Dorsselaer A."/>
            <person name="Weissenbach J."/>
            <person name="Medigue C."/>
            <person name="Le Paslier D."/>
        </authorList>
    </citation>
    <scope>NUCLEOTIDE SEQUENCE</scope>
</reference>
<sequence length="62" mass="7195">MRSAFEAISHEVSASVPYLAGTRRKLLDRYPYFVVFREESEAIQVIAVAHGRRLPGYWKNRV</sequence>
<name>E6Q016_9ZZZZ</name>
<comment type="caution">
    <text evidence="1">The sequence shown here is derived from an EMBL/GenBank/DDBJ whole genome shotgun (WGS) entry which is preliminary data.</text>
</comment>